<reference evidence="1" key="1">
    <citation type="submission" date="2019-04" db="EMBL/GenBank/DDBJ databases">
        <title>Sequencing of skin fungus with MAO and IRED activity.</title>
        <authorList>
            <person name="Marsaioli A.J."/>
            <person name="Bonatto J.M.C."/>
            <person name="Reis Junior O."/>
        </authorList>
    </citation>
    <scope>NUCLEOTIDE SEQUENCE</scope>
    <source>
        <strain evidence="1">28M1</strain>
    </source>
</reference>
<protein>
    <submittedName>
        <fullName evidence="1">Uncharacterized protein</fullName>
    </submittedName>
</protein>
<evidence type="ECO:0000313" key="1">
    <source>
        <dbReference type="EMBL" id="KAF3036797.1"/>
    </source>
</evidence>
<dbReference type="EMBL" id="SWKV01000047">
    <property type="protein sequence ID" value="KAF3036797.1"/>
    <property type="molecule type" value="Genomic_DNA"/>
</dbReference>
<name>A0A9P4WMZ0_9PLEO</name>
<gene>
    <name evidence="1" type="ORF">E8E12_004744</name>
</gene>
<accession>A0A9P4WMZ0</accession>
<dbReference type="AlphaFoldDB" id="A0A9P4WMZ0"/>
<evidence type="ECO:0000313" key="2">
    <source>
        <dbReference type="Proteomes" id="UP000758155"/>
    </source>
</evidence>
<organism evidence="1 2">
    <name type="scientific">Didymella heteroderae</name>
    <dbReference type="NCBI Taxonomy" id="1769908"/>
    <lineage>
        <taxon>Eukaryota</taxon>
        <taxon>Fungi</taxon>
        <taxon>Dikarya</taxon>
        <taxon>Ascomycota</taxon>
        <taxon>Pezizomycotina</taxon>
        <taxon>Dothideomycetes</taxon>
        <taxon>Pleosporomycetidae</taxon>
        <taxon>Pleosporales</taxon>
        <taxon>Pleosporineae</taxon>
        <taxon>Didymellaceae</taxon>
        <taxon>Didymella</taxon>
    </lineage>
</organism>
<comment type="caution">
    <text evidence="1">The sequence shown here is derived from an EMBL/GenBank/DDBJ whole genome shotgun (WGS) entry which is preliminary data.</text>
</comment>
<proteinExistence type="predicted"/>
<sequence length="295" mass="34020">MEGVTMEGATVEQQSRFLTIPGEIRIRIYEIAVEDANACQKSDLPESDQVVEDLYDWAMFYHRIDMLPRLISPKRNKYARLATPNQLKSWSGLRRTYLGLSQTCSQIRREFLPAYSMVCTGVDLEDLSDYLRVFVVQRGGGVTDYRGNIDIGVEANNGFEFRDALILINESPNVRVQFSSREMEEYTELDADGCESELEGILLYTQCEYPKFWEFLLTRTSSLRLGIMSTREFSDIDGMSKQSHYVSNIEIWVKAEFAEDWMHKGFCTGKENDQWQSELELPERAIIYLAVANRA</sequence>
<dbReference type="Proteomes" id="UP000758155">
    <property type="component" value="Unassembled WGS sequence"/>
</dbReference>
<dbReference type="OrthoDB" id="3775091at2759"/>
<keyword evidence="2" id="KW-1185">Reference proteome</keyword>